<dbReference type="GO" id="GO:0015667">
    <property type="term" value="F:site-specific DNA-methyltransferase (cytosine-N4-specific) activity"/>
    <property type="evidence" value="ECO:0007669"/>
    <property type="project" value="UniProtKB-EC"/>
</dbReference>
<dbReference type="PROSITE" id="PS00093">
    <property type="entry name" value="N4_MTASE"/>
    <property type="match status" value="1"/>
</dbReference>
<evidence type="ECO:0000313" key="10">
    <source>
        <dbReference type="EMBL" id="NLH35332.1"/>
    </source>
</evidence>
<evidence type="ECO:0000313" key="11">
    <source>
        <dbReference type="Proteomes" id="UP000559962"/>
    </source>
</evidence>
<proteinExistence type="inferred from homology"/>
<dbReference type="GO" id="GO:0030488">
    <property type="term" value="P:tRNA methylation"/>
    <property type="evidence" value="ECO:0007669"/>
    <property type="project" value="TreeGrafter"/>
</dbReference>
<name>A0A847J3U8_9LACT</name>
<dbReference type="Pfam" id="PF01555">
    <property type="entry name" value="N6_N4_Mtase"/>
    <property type="match status" value="1"/>
</dbReference>
<dbReference type="PANTHER" id="PTHR14911">
    <property type="entry name" value="THUMP DOMAIN-CONTAINING"/>
    <property type="match status" value="1"/>
</dbReference>
<sequence>MGYQNLRKFEFFEDSVLTKLFPPNYELMPNVDDIFELEFALGELSALNDDDLIKRSAFICRVNGVETNHYKIGISSSLEIYNNKSIRTRSFFSKGKFSTGYGVHSLFPYRGKFHAQLVKGIINVINLAPGDTVLDPMMGSGTACIEAQMLGMNAIGFDISPFCHLMAKAKSNALTAEATVLDNAIANFDRTSEFISQRQGNPEITKLLENERLIVLLAYLDAMGYARRVVGQEAKDKFPEVLHRYQHTIKSFSMLRKELNIDIGSGKFEVGDARKLPLDDNSIDGIITSPPYSFAIDYVDNDLPQLEFLGVDVNELRERLIGLRGGRKKSFRIEAYLSDMKEIMAEMSRVMRPNKYCVIVIGSNEIQTGGIRFDREIKSFAPNLGLVLDKAMLKPIRG</sequence>
<dbReference type="GO" id="GO:0009307">
    <property type="term" value="P:DNA restriction-modification system"/>
    <property type="evidence" value="ECO:0007669"/>
    <property type="project" value="UniProtKB-KW"/>
</dbReference>
<organism evidence="10 11">
    <name type="scientific">Pseudolactococcus chungangensis</name>
    <dbReference type="NCBI Taxonomy" id="451457"/>
    <lineage>
        <taxon>Bacteria</taxon>
        <taxon>Bacillati</taxon>
        <taxon>Bacillota</taxon>
        <taxon>Bacilli</taxon>
        <taxon>Lactobacillales</taxon>
        <taxon>Streptococcaceae</taxon>
        <taxon>Pseudolactococcus</taxon>
    </lineage>
</organism>
<dbReference type="EMBL" id="JAAYVO010000060">
    <property type="protein sequence ID" value="NLH35332.1"/>
    <property type="molecule type" value="Genomic_DNA"/>
</dbReference>
<dbReference type="AlphaFoldDB" id="A0A847J3U8"/>
<keyword evidence="4 10" id="KW-0808">Transferase</keyword>
<keyword evidence="7" id="KW-0238">DNA-binding</keyword>
<dbReference type="InterPro" id="IPR002941">
    <property type="entry name" value="DNA_methylase_N4/N6"/>
</dbReference>
<dbReference type="InterPro" id="IPR017985">
    <property type="entry name" value="MeTrfase_CN4_CS"/>
</dbReference>
<keyword evidence="3 10" id="KW-0489">Methyltransferase</keyword>
<feature type="domain" description="DNA methylase N-4/N-6" evidence="9">
    <location>
        <begin position="108"/>
        <end position="166"/>
    </location>
</feature>
<evidence type="ECO:0000256" key="6">
    <source>
        <dbReference type="ARBA" id="ARBA00022747"/>
    </source>
</evidence>
<evidence type="ECO:0000256" key="8">
    <source>
        <dbReference type="ARBA" id="ARBA00049120"/>
    </source>
</evidence>
<dbReference type="EC" id="2.1.1.113" evidence="2"/>
<dbReference type="GO" id="GO:0008170">
    <property type="term" value="F:N-methyltransferase activity"/>
    <property type="evidence" value="ECO:0007669"/>
    <property type="project" value="InterPro"/>
</dbReference>
<dbReference type="GO" id="GO:0016423">
    <property type="term" value="F:tRNA (guanine) methyltransferase activity"/>
    <property type="evidence" value="ECO:0007669"/>
    <property type="project" value="TreeGrafter"/>
</dbReference>
<evidence type="ECO:0000256" key="4">
    <source>
        <dbReference type="ARBA" id="ARBA00022679"/>
    </source>
</evidence>
<gene>
    <name evidence="10" type="ORF">GX453_04815</name>
</gene>
<feature type="non-terminal residue" evidence="10">
    <location>
        <position position="398"/>
    </location>
</feature>
<evidence type="ECO:0000259" key="9">
    <source>
        <dbReference type="Pfam" id="PF01555"/>
    </source>
</evidence>
<evidence type="ECO:0000256" key="5">
    <source>
        <dbReference type="ARBA" id="ARBA00022691"/>
    </source>
</evidence>
<dbReference type="Gene3D" id="3.40.50.150">
    <property type="entry name" value="Vaccinia Virus protein VP39"/>
    <property type="match status" value="2"/>
</dbReference>
<keyword evidence="5" id="KW-0949">S-adenosyl-L-methionine</keyword>
<comment type="caution">
    <text evidence="10">The sequence shown here is derived from an EMBL/GenBank/DDBJ whole genome shotgun (WGS) entry which is preliminary data.</text>
</comment>
<dbReference type="GO" id="GO:0003677">
    <property type="term" value="F:DNA binding"/>
    <property type="evidence" value="ECO:0007669"/>
    <property type="project" value="UniProtKB-KW"/>
</dbReference>
<dbReference type="PANTHER" id="PTHR14911:SF13">
    <property type="entry name" value="TRNA (GUANINE(6)-N2)-METHYLTRANSFERASE THUMP3"/>
    <property type="match status" value="1"/>
</dbReference>
<dbReference type="InterPro" id="IPR029063">
    <property type="entry name" value="SAM-dependent_MTases_sf"/>
</dbReference>
<dbReference type="Proteomes" id="UP000559962">
    <property type="component" value="Unassembled WGS sequence"/>
</dbReference>
<dbReference type="SUPFAM" id="SSF53335">
    <property type="entry name" value="S-adenosyl-L-methionine-dependent methyltransferases"/>
    <property type="match status" value="1"/>
</dbReference>
<comment type="catalytic activity">
    <reaction evidence="8">
        <text>a 2'-deoxycytidine in DNA + S-adenosyl-L-methionine = an N(4)-methyl-2'-deoxycytidine in DNA + S-adenosyl-L-homocysteine + H(+)</text>
        <dbReference type="Rhea" id="RHEA:16857"/>
        <dbReference type="Rhea" id="RHEA-COMP:11369"/>
        <dbReference type="Rhea" id="RHEA-COMP:13674"/>
        <dbReference type="ChEBI" id="CHEBI:15378"/>
        <dbReference type="ChEBI" id="CHEBI:57856"/>
        <dbReference type="ChEBI" id="CHEBI:59789"/>
        <dbReference type="ChEBI" id="CHEBI:85452"/>
        <dbReference type="ChEBI" id="CHEBI:137933"/>
        <dbReference type="EC" id="2.1.1.113"/>
    </reaction>
</comment>
<evidence type="ECO:0000256" key="7">
    <source>
        <dbReference type="ARBA" id="ARBA00023125"/>
    </source>
</evidence>
<protein>
    <recommendedName>
        <fullName evidence="2">site-specific DNA-methyltransferase (cytosine-N(4)-specific)</fullName>
        <ecNumber evidence="2">2.1.1.113</ecNumber>
    </recommendedName>
</protein>
<keyword evidence="6" id="KW-0680">Restriction system</keyword>
<reference evidence="10 11" key="1">
    <citation type="journal article" date="2020" name="Biotechnol. Biofuels">
        <title>New insights from the biogas microbiome by comprehensive genome-resolved metagenomics of nearly 1600 species originating from multiple anaerobic digesters.</title>
        <authorList>
            <person name="Campanaro S."/>
            <person name="Treu L."/>
            <person name="Rodriguez-R L.M."/>
            <person name="Kovalovszki A."/>
            <person name="Ziels R.M."/>
            <person name="Maus I."/>
            <person name="Zhu X."/>
            <person name="Kougias P.G."/>
            <person name="Basile A."/>
            <person name="Luo G."/>
            <person name="Schluter A."/>
            <person name="Konstantinidis K.T."/>
            <person name="Angelidaki I."/>
        </authorList>
    </citation>
    <scope>NUCLEOTIDE SEQUENCE [LARGE SCALE GENOMIC DNA]</scope>
    <source>
        <strain evidence="10">AS27yjCOA_61</strain>
    </source>
</reference>
<evidence type="ECO:0000256" key="3">
    <source>
        <dbReference type="ARBA" id="ARBA00022603"/>
    </source>
</evidence>
<evidence type="ECO:0000256" key="1">
    <source>
        <dbReference type="ARBA" id="ARBA00010203"/>
    </source>
</evidence>
<accession>A0A847J3U8</accession>
<comment type="similarity">
    <text evidence="1">Belongs to the N(4)/N(6)-methyltransferase family. N(4) subfamily.</text>
</comment>
<evidence type="ECO:0000256" key="2">
    <source>
        <dbReference type="ARBA" id="ARBA00012185"/>
    </source>
</evidence>